<name>A0AAW2UFC3_9LAMI</name>
<evidence type="ECO:0000313" key="4">
    <source>
        <dbReference type="EMBL" id="KAL0416020.1"/>
    </source>
</evidence>
<protein>
    <recommendedName>
        <fullName evidence="3">Tify domain-containing protein</fullName>
    </recommendedName>
</protein>
<dbReference type="GO" id="GO:0045944">
    <property type="term" value="P:positive regulation of transcription by RNA polymerase II"/>
    <property type="evidence" value="ECO:0007669"/>
    <property type="project" value="TreeGrafter"/>
</dbReference>
<sequence length="95" mass="10460">MHMGSGNKRPSQYIFLDNGKSLRDVLNACKANLSESLETVILKAIGRSNYTTAFCINCKEFIPEAGWKITLLCDSCVLPKESGTSDAQISDTSRR</sequence>
<accession>A0AAW2UFC3</accession>
<dbReference type="EMBL" id="JACGWN010000012">
    <property type="protein sequence ID" value="KAL0416020.1"/>
    <property type="molecule type" value="Genomic_DNA"/>
</dbReference>
<dbReference type="GO" id="GO:0000977">
    <property type="term" value="F:RNA polymerase II transcription regulatory region sequence-specific DNA binding"/>
    <property type="evidence" value="ECO:0007669"/>
    <property type="project" value="TreeGrafter"/>
</dbReference>
<evidence type="ECO:0000256" key="1">
    <source>
        <dbReference type="ARBA" id="ARBA00004123"/>
    </source>
</evidence>
<organism evidence="4">
    <name type="scientific">Sesamum latifolium</name>
    <dbReference type="NCBI Taxonomy" id="2727402"/>
    <lineage>
        <taxon>Eukaryota</taxon>
        <taxon>Viridiplantae</taxon>
        <taxon>Streptophyta</taxon>
        <taxon>Embryophyta</taxon>
        <taxon>Tracheophyta</taxon>
        <taxon>Spermatophyta</taxon>
        <taxon>Magnoliopsida</taxon>
        <taxon>eudicotyledons</taxon>
        <taxon>Gunneridae</taxon>
        <taxon>Pentapetalae</taxon>
        <taxon>asterids</taxon>
        <taxon>lamiids</taxon>
        <taxon>Lamiales</taxon>
        <taxon>Pedaliaceae</taxon>
        <taxon>Sesamum</taxon>
    </lineage>
</organism>
<evidence type="ECO:0000256" key="2">
    <source>
        <dbReference type="ARBA" id="ARBA00023242"/>
    </source>
</evidence>
<dbReference type="InterPro" id="IPR032308">
    <property type="entry name" value="TDBD"/>
</dbReference>
<gene>
    <name evidence="4" type="ORF">Slati_3433900</name>
</gene>
<dbReference type="AlphaFoldDB" id="A0AAW2UFC3"/>
<evidence type="ECO:0000259" key="3">
    <source>
        <dbReference type="Pfam" id="PF16135"/>
    </source>
</evidence>
<dbReference type="GO" id="GO:0003682">
    <property type="term" value="F:chromatin binding"/>
    <property type="evidence" value="ECO:0007669"/>
    <property type="project" value="TreeGrafter"/>
</dbReference>
<comment type="subcellular location">
    <subcellularLocation>
        <location evidence="1">Nucleus</location>
    </subcellularLocation>
</comment>
<reference evidence="4" key="2">
    <citation type="journal article" date="2024" name="Plant">
        <title>Genomic evolution and insights into agronomic trait innovations of Sesamum species.</title>
        <authorList>
            <person name="Miao H."/>
            <person name="Wang L."/>
            <person name="Qu L."/>
            <person name="Liu H."/>
            <person name="Sun Y."/>
            <person name="Le M."/>
            <person name="Wang Q."/>
            <person name="Wei S."/>
            <person name="Zheng Y."/>
            <person name="Lin W."/>
            <person name="Duan Y."/>
            <person name="Cao H."/>
            <person name="Xiong S."/>
            <person name="Wang X."/>
            <person name="Wei L."/>
            <person name="Li C."/>
            <person name="Ma Q."/>
            <person name="Ju M."/>
            <person name="Zhao R."/>
            <person name="Li G."/>
            <person name="Mu C."/>
            <person name="Tian Q."/>
            <person name="Mei H."/>
            <person name="Zhang T."/>
            <person name="Gao T."/>
            <person name="Zhang H."/>
        </authorList>
    </citation>
    <scope>NUCLEOTIDE SEQUENCE</scope>
    <source>
        <strain evidence="4">KEN1</strain>
    </source>
</reference>
<dbReference type="Pfam" id="PF16135">
    <property type="entry name" value="TDBD"/>
    <property type="match status" value="1"/>
</dbReference>
<comment type="caution">
    <text evidence="4">The sequence shown here is derived from an EMBL/GenBank/DDBJ whole genome shotgun (WGS) entry which is preliminary data.</text>
</comment>
<dbReference type="PANTHER" id="PTHR47025">
    <property type="entry name" value="AUTOIMMUNE REGULATOR"/>
    <property type="match status" value="1"/>
</dbReference>
<reference evidence="4" key="1">
    <citation type="submission" date="2020-06" db="EMBL/GenBank/DDBJ databases">
        <authorList>
            <person name="Li T."/>
            <person name="Hu X."/>
            <person name="Zhang T."/>
            <person name="Song X."/>
            <person name="Zhang H."/>
            <person name="Dai N."/>
            <person name="Sheng W."/>
            <person name="Hou X."/>
            <person name="Wei L."/>
        </authorList>
    </citation>
    <scope>NUCLEOTIDE SEQUENCE</scope>
    <source>
        <strain evidence="4">KEN1</strain>
        <tissue evidence="4">Leaf</tissue>
    </source>
</reference>
<proteinExistence type="predicted"/>
<keyword evidence="2" id="KW-0539">Nucleus</keyword>
<dbReference type="GO" id="GO:0005634">
    <property type="term" value="C:nucleus"/>
    <property type="evidence" value="ECO:0007669"/>
    <property type="project" value="UniProtKB-SubCell"/>
</dbReference>
<dbReference type="GO" id="GO:0042393">
    <property type="term" value="F:histone binding"/>
    <property type="evidence" value="ECO:0007669"/>
    <property type="project" value="TreeGrafter"/>
</dbReference>
<feature type="domain" description="Tify" evidence="3">
    <location>
        <begin position="2"/>
        <end position="29"/>
    </location>
</feature>
<dbReference type="PANTHER" id="PTHR47025:SF2">
    <property type="entry name" value="AUTOIMMUNE REGULATOR"/>
    <property type="match status" value="1"/>
</dbReference>